<comment type="caution">
    <text evidence="1">The sequence shown here is derived from an EMBL/GenBank/DDBJ whole genome shotgun (WGS) entry which is preliminary data.</text>
</comment>
<dbReference type="EMBL" id="BANI01000010">
    <property type="protein sequence ID" value="GAN95117.1"/>
    <property type="molecule type" value="Genomic_DNA"/>
</dbReference>
<protein>
    <submittedName>
        <fullName evidence="1">Uncharacterized protein</fullName>
    </submittedName>
</protein>
<evidence type="ECO:0000313" key="2">
    <source>
        <dbReference type="Proteomes" id="UP000032675"/>
    </source>
</evidence>
<dbReference type="Proteomes" id="UP000032675">
    <property type="component" value="Unassembled WGS sequence"/>
</dbReference>
<sequence>MFDRAGIQPVTIRMTIMMAGYVMPPCGMPDRGAVGDTMRGRLIRRDRYGSQGVMGCKQNAKQTTGEDKGAFALCLHGRDPATIQLGMEMGR</sequence>
<name>A0A0D6PUV2_KOMEU</name>
<accession>A0A0D6PUV2</accession>
<proteinExistence type="predicted"/>
<gene>
    <name evidence="1" type="ORF">Geu3261_0010_053</name>
</gene>
<organism evidence="1 2">
    <name type="scientific">Komagataeibacter europaeus NBRC 3261</name>
    <dbReference type="NCBI Taxonomy" id="1234669"/>
    <lineage>
        <taxon>Bacteria</taxon>
        <taxon>Pseudomonadati</taxon>
        <taxon>Pseudomonadota</taxon>
        <taxon>Alphaproteobacteria</taxon>
        <taxon>Acetobacterales</taxon>
        <taxon>Acetobacteraceae</taxon>
        <taxon>Komagataeibacter</taxon>
    </lineage>
</organism>
<evidence type="ECO:0000313" key="1">
    <source>
        <dbReference type="EMBL" id="GAN95117.1"/>
    </source>
</evidence>
<dbReference type="AlphaFoldDB" id="A0A0D6PUV2"/>
<reference evidence="1 2" key="1">
    <citation type="submission" date="2012-11" db="EMBL/GenBank/DDBJ databases">
        <title>Whole genome sequence of Gluconacetobacter europaeus NBRC3261.</title>
        <authorList>
            <person name="Azuma Y."/>
            <person name="Higashiura N."/>
            <person name="Hirakawa H."/>
            <person name="Matsushita K."/>
        </authorList>
    </citation>
    <scope>NUCLEOTIDE SEQUENCE [LARGE SCALE GENOMIC DNA]</scope>
    <source>
        <strain evidence="1 2">NBRC 3261</strain>
    </source>
</reference>